<accession>A0A0W0G040</accession>
<evidence type="ECO:0000313" key="2">
    <source>
        <dbReference type="Proteomes" id="UP000054988"/>
    </source>
</evidence>
<comment type="caution">
    <text evidence="1">The sequence shown here is derived from an EMBL/GenBank/DDBJ whole genome shotgun (WGS) entry which is preliminary data.</text>
</comment>
<proteinExistence type="predicted"/>
<sequence>MSRCICLCQ</sequence>
<evidence type="ECO:0000313" key="1">
    <source>
        <dbReference type="EMBL" id="KTB41949.1"/>
    </source>
</evidence>
<dbReference type="EMBL" id="LATX01001409">
    <property type="protein sequence ID" value="KTB41949.1"/>
    <property type="molecule type" value="Genomic_DNA"/>
</dbReference>
<dbReference type="Proteomes" id="UP000054988">
    <property type="component" value="Unassembled WGS sequence"/>
</dbReference>
<gene>
    <name evidence="1" type="ORF">WG66_5474</name>
</gene>
<protein>
    <submittedName>
        <fullName evidence="1">Uncharacterized protein</fullName>
    </submittedName>
</protein>
<name>A0A0W0G040_MONRR</name>
<reference evidence="1 2" key="1">
    <citation type="submission" date="2015-12" db="EMBL/GenBank/DDBJ databases">
        <title>Draft genome sequence of Moniliophthora roreri, the causal agent of frosty pod rot of cacao.</title>
        <authorList>
            <person name="Aime M.C."/>
            <person name="Diaz-Valderrama J.R."/>
            <person name="Kijpornyongpan T."/>
            <person name="Phillips-Mora W."/>
        </authorList>
    </citation>
    <scope>NUCLEOTIDE SEQUENCE [LARGE SCALE GENOMIC DNA]</scope>
    <source>
        <strain evidence="1 2">MCA 2952</strain>
    </source>
</reference>
<organism evidence="1 2">
    <name type="scientific">Moniliophthora roreri</name>
    <name type="common">Frosty pod rot fungus</name>
    <name type="synonym">Monilia roreri</name>
    <dbReference type="NCBI Taxonomy" id="221103"/>
    <lineage>
        <taxon>Eukaryota</taxon>
        <taxon>Fungi</taxon>
        <taxon>Dikarya</taxon>
        <taxon>Basidiomycota</taxon>
        <taxon>Agaricomycotina</taxon>
        <taxon>Agaricomycetes</taxon>
        <taxon>Agaricomycetidae</taxon>
        <taxon>Agaricales</taxon>
        <taxon>Marasmiineae</taxon>
        <taxon>Marasmiaceae</taxon>
        <taxon>Moniliophthora</taxon>
    </lineage>
</organism>